<name>G4ZYZ3_PHYSP</name>
<reference evidence="1 2" key="1">
    <citation type="journal article" date="2006" name="Science">
        <title>Phytophthora genome sequences uncover evolutionary origins and mechanisms of pathogenesis.</title>
        <authorList>
            <person name="Tyler B.M."/>
            <person name="Tripathy S."/>
            <person name="Zhang X."/>
            <person name="Dehal P."/>
            <person name="Jiang R.H."/>
            <person name="Aerts A."/>
            <person name="Arredondo F.D."/>
            <person name="Baxter L."/>
            <person name="Bensasson D."/>
            <person name="Beynon J.L."/>
            <person name="Chapman J."/>
            <person name="Damasceno C.M."/>
            <person name="Dorrance A.E."/>
            <person name="Dou D."/>
            <person name="Dickerman A.W."/>
            <person name="Dubchak I.L."/>
            <person name="Garbelotto M."/>
            <person name="Gijzen M."/>
            <person name="Gordon S.G."/>
            <person name="Govers F."/>
            <person name="Grunwald N.J."/>
            <person name="Huang W."/>
            <person name="Ivors K.L."/>
            <person name="Jones R.W."/>
            <person name="Kamoun S."/>
            <person name="Krampis K."/>
            <person name="Lamour K.H."/>
            <person name="Lee M.K."/>
            <person name="McDonald W.H."/>
            <person name="Medina M."/>
            <person name="Meijer H.J."/>
            <person name="Nordberg E.K."/>
            <person name="Maclean D.J."/>
            <person name="Ospina-Giraldo M.D."/>
            <person name="Morris P.F."/>
            <person name="Phuntumart V."/>
            <person name="Putnam N.H."/>
            <person name="Rash S."/>
            <person name="Rose J.K."/>
            <person name="Sakihama Y."/>
            <person name="Salamov A.A."/>
            <person name="Savidor A."/>
            <person name="Scheuring C.F."/>
            <person name="Smith B.M."/>
            <person name="Sobral B.W."/>
            <person name="Terry A."/>
            <person name="Torto-Alalibo T.A."/>
            <person name="Win J."/>
            <person name="Xu Z."/>
            <person name="Zhang H."/>
            <person name="Grigoriev I.V."/>
            <person name="Rokhsar D.S."/>
            <person name="Boore J.L."/>
        </authorList>
    </citation>
    <scope>NUCLEOTIDE SEQUENCE [LARGE SCALE GENOMIC DNA]</scope>
    <source>
        <strain evidence="1 2">P6497</strain>
    </source>
</reference>
<dbReference type="KEGG" id="psoj:PHYSODRAFT_515343"/>
<dbReference type="InParanoid" id="G4ZYZ3"/>
<sequence>MEKHEETQGVKGMFAKAVAAFPTIFNSETASANLAKAIDWWAKKDLILGAERGVVAVSARRRGGRQRVSTKVISGRGRPRSAWLAKQLLRDGEGEYTHMSVDAKQALIIEKNKSRWIQCFMEAHQIVLRQTGKRQLSQLKILHIEKEVAFHLGELQRGFADGSLDENAIENIDETHFVIDFDNGITLGFSGEKQIKYADVVSGGEGMIMVVRLSGGASARIPPPLNDDLYEC</sequence>
<protein>
    <submittedName>
        <fullName evidence="1">Uncharacterized protein</fullName>
    </submittedName>
</protein>
<gene>
    <name evidence="1" type="ORF">PHYSODRAFT_515343</name>
</gene>
<organism evidence="1 2">
    <name type="scientific">Phytophthora sojae (strain P6497)</name>
    <name type="common">Soybean stem and root rot agent</name>
    <name type="synonym">Phytophthora megasperma f. sp. glycines</name>
    <dbReference type="NCBI Taxonomy" id="1094619"/>
    <lineage>
        <taxon>Eukaryota</taxon>
        <taxon>Sar</taxon>
        <taxon>Stramenopiles</taxon>
        <taxon>Oomycota</taxon>
        <taxon>Peronosporomycetes</taxon>
        <taxon>Peronosporales</taxon>
        <taxon>Peronosporaceae</taxon>
        <taxon>Phytophthora</taxon>
    </lineage>
</organism>
<proteinExistence type="predicted"/>
<dbReference type="EMBL" id="JH159157">
    <property type="protein sequence ID" value="EGZ12176.1"/>
    <property type="molecule type" value="Genomic_DNA"/>
</dbReference>
<dbReference type="GeneID" id="20659654"/>
<keyword evidence="2" id="KW-1185">Reference proteome</keyword>
<evidence type="ECO:0000313" key="2">
    <source>
        <dbReference type="Proteomes" id="UP000002640"/>
    </source>
</evidence>
<accession>G4ZYZ3</accession>
<evidence type="ECO:0000313" key="1">
    <source>
        <dbReference type="EMBL" id="EGZ12176.1"/>
    </source>
</evidence>
<dbReference type="AlphaFoldDB" id="G4ZYZ3"/>
<dbReference type="RefSeq" id="XP_009532509.1">
    <property type="nucleotide sequence ID" value="XM_009534214.1"/>
</dbReference>
<dbReference type="Proteomes" id="UP000002640">
    <property type="component" value="Unassembled WGS sequence"/>
</dbReference>